<evidence type="ECO:0000313" key="1">
    <source>
        <dbReference type="EMBL" id="EMM98282.1"/>
    </source>
</evidence>
<comment type="caution">
    <text evidence="1">The sequence shown here is derived from an EMBL/GenBank/DDBJ whole genome shotgun (WGS) entry which is preliminary data.</text>
</comment>
<accession>A0ABP2T5L3</accession>
<dbReference type="EMBL" id="AHMH02000159">
    <property type="protein sequence ID" value="EMM98282.1"/>
    <property type="molecule type" value="Genomic_DNA"/>
</dbReference>
<proteinExistence type="predicted"/>
<protein>
    <submittedName>
        <fullName evidence="1">Uncharacterized protein</fullName>
    </submittedName>
</protein>
<reference evidence="1 2" key="1">
    <citation type="submission" date="2013-01" db="EMBL/GenBank/DDBJ databases">
        <authorList>
            <person name="Harkins D.M."/>
            <person name="Durkin A.S."/>
            <person name="Brinkac L.M."/>
            <person name="Haft D.H."/>
            <person name="Selengut J.D."/>
            <person name="Sanka R."/>
            <person name="DePew J."/>
            <person name="Purushe J."/>
            <person name="Whelen A.C."/>
            <person name="Vinetz J.M."/>
            <person name="Sutton G.G."/>
            <person name="Nierman W.C."/>
            <person name="Fouts D.E."/>
        </authorList>
    </citation>
    <scope>NUCLEOTIDE SEQUENCE [LARGE SCALE GENOMIC DNA]</scope>
    <source>
        <strain evidence="1 2">2007001578</strain>
    </source>
</reference>
<evidence type="ECO:0000313" key="2">
    <source>
        <dbReference type="Proteomes" id="UP000012099"/>
    </source>
</evidence>
<sequence>MSSHILKIEIKSCVGPTMNFKKKFNCKKYNFMTGRIS</sequence>
<organism evidence="1 2">
    <name type="scientific">Leptospira noguchii str. 2007001578</name>
    <dbReference type="NCBI Taxonomy" id="1049974"/>
    <lineage>
        <taxon>Bacteria</taxon>
        <taxon>Pseudomonadati</taxon>
        <taxon>Spirochaetota</taxon>
        <taxon>Spirochaetia</taxon>
        <taxon>Leptospirales</taxon>
        <taxon>Leptospiraceae</taxon>
        <taxon>Leptospira</taxon>
    </lineage>
</organism>
<dbReference type="Proteomes" id="UP000012099">
    <property type="component" value="Unassembled WGS sequence"/>
</dbReference>
<gene>
    <name evidence="1" type="ORF">LEP1GSC035_0601</name>
</gene>
<name>A0ABP2T5L3_9LEPT</name>
<keyword evidence="2" id="KW-1185">Reference proteome</keyword>